<dbReference type="InterPro" id="IPR006311">
    <property type="entry name" value="TAT_signal"/>
</dbReference>
<dbReference type="Pfam" id="PF01510">
    <property type="entry name" value="Amidase_2"/>
    <property type="match status" value="1"/>
</dbReference>
<name>A0A401Z949_9CHLR</name>
<dbReference type="GO" id="GO:0009253">
    <property type="term" value="P:peptidoglycan catabolic process"/>
    <property type="evidence" value="ECO:0007669"/>
    <property type="project" value="InterPro"/>
</dbReference>
<dbReference type="InterPro" id="IPR036365">
    <property type="entry name" value="PGBD-like_sf"/>
</dbReference>
<dbReference type="SUPFAM" id="SSF55846">
    <property type="entry name" value="N-acetylmuramoyl-L-alanine amidase-like"/>
    <property type="match status" value="1"/>
</dbReference>
<dbReference type="SMART" id="SM00701">
    <property type="entry name" value="PGRP"/>
    <property type="match status" value="1"/>
</dbReference>
<gene>
    <name evidence="4" type="ORF">KDAU_07040</name>
</gene>
<dbReference type="InterPro" id="IPR015510">
    <property type="entry name" value="PGRP"/>
</dbReference>
<dbReference type="RefSeq" id="WP_126594661.1">
    <property type="nucleotide sequence ID" value="NZ_BIFQ01000001.1"/>
</dbReference>
<comment type="similarity">
    <text evidence="1">Belongs to the N-acetylmuramoyl-L-alanine amidase 2 family.</text>
</comment>
<evidence type="ECO:0000313" key="4">
    <source>
        <dbReference type="EMBL" id="GCE03375.1"/>
    </source>
</evidence>
<protein>
    <submittedName>
        <fullName evidence="4">N-acetylmuramoyl-L-alanine amidase</fullName>
    </submittedName>
</protein>
<dbReference type="EMBL" id="BIFQ01000001">
    <property type="protein sequence ID" value="GCE03375.1"/>
    <property type="molecule type" value="Genomic_DNA"/>
</dbReference>
<proteinExistence type="inferred from homology"/>
<dbReference type="GO" id="GO:0008745">
    <property type="term" value="F:N-acetylmuramoyl-L-alanine amidase activity"/>
    <property type="evidence" value="ECO:0007669"/>
    <property type="project" value="InterPro"/>
</dbReference>
<feature type="domain" description="N-acetylmuramoyl-L-alanine amidase" evidence="2">
    <location>
        <begin position="63"/>
        <end position="207"/>
    </location>
</feature>
<keyword evidence="5" id="KW-1185">Reference proteome</keyword>
<dbReference type="AlphaFoldDB" id="A0A401Z949"/>
<evidence type="ECO:0000313" key="5">
    <source>
        <dbReference type="Proteomes" id="UP000287224"/>
    </source>
</evidence>
<dbReference type="InterPro" id="IPR036366">
    <property type="entry name" value="PGBDSf"/>
</dbReference>
<dbReference type="Pfam" id="PF01471">
    <property type="entry name" value="PG_binding_1"/>
    <property type="match status" value="2"/>
</dbReference>
<reference evidence="5" key="1">
    <citation type="submission" date="2018-12" db="EMBL/GenBank/DDBJ databases">
        <title>Tengunoibacter tsumagoiensis gen. nov., sp. nov., Dictyobacter kobayashii sp. nov., D. alpinus sp. nov., and D. joshuensis sp. nov. and description of Dictyobacteraceae fam. nov. within the order Ktedonobacterales isolated from Tengu-no-mugimeshi.</title>
        <authorList>
            <person name="Wang C.M."/>
            <person name="Zheng Y."/>
            <person name="Sakai Y."/>
            <person name="Toyoda A."/>
            <person name="Minakuchi Y."/>
            <person name="Abe K."/>
            <person name="Yokota A."/>
            <person name="Yabe S."/>
        </authorList>
    </citation>
    <scope>NUCLEOTIDE SEQUENCE [LARGE SCALE GENOMIC DNA]</scope>
    <source>
        <strain evidence="5">S-27</strain>
    </source>
</reference>
<dbReference type="Gene3D" id="1.10.101.10">
    <property type="entry name" value="PGBD-like superfamily/PGBD"/>
    <property type="match status" value="2"/>
</dbReference>
<dbReference type="PANTHER" id="PTHR11022">
    <property type="entry name" value="PEPTIDOGLYCAN RECOGNITION PROTEIN"/>
    <property type="match status" value="1"/>
</dbReference>
<organism evidence="4 5">
    <name type="scientific">Dictyobacter aurantiacus</name>
    <dbReference type="NCBI Taxonomy" id="1936993"/>
    <lineage>
        <taxon>Bacteria</taxon>
        <taxon>Bacillati</taxon>
        <taxon>Chloroflexota</taxon>
        <taxon>Ktedonobacteria</taxon>
        <taxon>Ktedonobacterales</taxon>
        <taxon>Dictyobacteraceae</taxon>
        <taxon>Dictyobacter</taxon>
    </lineage>
</organism>
<accession>A0A401Z949</accession>
<comment type="caution">
    <text evidence="4">The sequence shown here is derived from an EMBL/GenBank/DDBJ whole genome shotgun (WGS) entry which is preliminary data.</text>
</comment>
<dbReference type="InterPro" id="IPR036505">
    <property type="entry name" value="Amidase/PGRP_sf"/>
</dbReference>
<dbReference type="CDD" id="cd06583">
    <property type="entry name" value="PGRP"/>
    <property type="match status" value="1"/>
</dbReference>
<sequence>MDDTPAKANQQTCRLDRRTLIKLGAGTLATLGGVQLMLFSQPDVSAAPLIASTATWGAQPAKGPNTILPYKPTTILIHHTDTLNTINYSRSEAYALGRSIQQYHFANGWIDTGQHFTISRGGYIMEGRHKSLQMLQARDYFVRGSHCPILNSYAVGIENEGNYNAALPPDALWISLVNLCTYVCQQYGLNANAIFGHRDFYGTDCPGTELYGRLRDLRLQVHARLGQALPTRTWPVIKSGISGENVKTIQYLLRSYGYHTDVTGMFGNSTASNIAKFQAARGLSAVGFVGPQTWETLITPLAIGSAGDGVLALQSQLNSKGYACVVNGRFGPITTSVVQQFQSNMGLPVVGYVGPNTWCALVGGMVA</sequence>
<dbReference type="Proteomes" id="UP000287224">
    <property type="component" value="Unassembled WGS sequence"/>
</dbReference>
<dbReference type="GO" id="GO:0008270">
    <property type="term" value="F:zinc ion binding"/>
    <property type="evidence" value="ECO:0007669"/>
    <property type="project" value="InterPro"/>
</dbReference>
<dbReference type="InterPro" id="IPR002502">
    <property type="entry name" value="Amidase_domain"/>
</dbReference>
<dbReference type="OrthoDB" id="9812621at2"/>
<evidence type="ECO:0000259" key="3">
    <source>
        <dbReference type="SMART" id="SM00701"/>
    </source>
</evidence>
<dbReference type="SMART" id="SM00644">
    <property type="entry name" value="Ami_2"/>
    <property type="match status" value="1"/>
</dbReference>
<dbReference type="PROSITE" id="PS51318">
    <property type="entry name" value="TAT"/>
    <property type="match status" value="1"/>
</dbReference>
<evidence type="ECO:0000259" key="2">
    <source>
        <dbReference type="SMART" id="SM00644"/>
    </source>
</evidence>
<dbReference type="InterPro" id="IPR002477">
    <property type="entry name" value="Peptidoglycan-bd-like"/>
</dbReference>
<dbReference type="SUPFAM" id="SSF47090">
    <property type="entry name" value="PGBD-like"/>
    <property type="match status" value="2"/>
</dbReference>
<evidence type="ECO:0000256" key="1">
    <source>
        <dbReference type="ARBA" id="ARBA00007553"/>
    </source>
</evidence>
<dbReference type="Gene3D" id="3.40.80.10">
    <property type="entry name" value="Peptidoglycan recognition protein-like"/>
    <property type="match status" value="1"/>
</dbReference>
<dbReference type="PANTHER" id="PTHR11022:SF41">
    <property type="entry name" value="PEPTIDOGLYCAN-RECOGNITION PROTEIN LC-RELATED"/>
    <property type="match status" value="1"/>
</dbReference>
<dbReference type="InterPro" id="IPR006619">
    <property type="entry name" value="PGRP_domain_met/bac"/>
</dbReference>
<feature type="domain" description="Peptidoglycan recognition protein family" evidence="3">
    <location>
        <begin position="48"/>
        <end position="201"/>
    </location>
</feature>